<dbReference type="PROSITE" id="PS50918">
    <property type="entry name" value="WWE"/>
    <property type="match status" value="1"/>
</dbReference>
<dbReference type="Pfam" id="PF02825">
    <property type="entry name" value="WWE"/>
    <property type="match status" value="1"/>
</dbReference>
<dbReference type="EMBL" id="LSRX01000339">
    <property type="protein sequence ID" value="OLQ00123.1"/>
    <property type="molecule type" value="Genomic_DNA"/>
</dbReference>
<evidence type="ECO:0000256" key="1">
    <source>
        <dbReference type="SAM" id="MobiDB-lite"/>
    </source>
</evidence>
<dbReference type="Gene3D" id="3.30.720.50">
    <property type="match status" value="1"/>
</dbReference>
<dbReference type="SUPFAM" id="SSF117839">
    <property type="entry name" value="WWE domain"/>
    <property type="match status" value="1"/>
</dbReference>
<evidence type="ECO:0000313" key="3">
    <source>
        <dbReference type="EMBL" id="OLQ00123.1"/>
    </source>
</evidence>
<dbReference type="SMART" id="SM00678">
    <property type="entry name" value="WWE"/>
    <property type="match status" value="1"/>
</dbReference>
<dbReference type="InterPro" id="IPR018123">
    <property type="entry name" value="WWE-dom_subgr"/>
</dbReference>
<protein>
    <recommendedName>
        <fullName evidence="2">WWE domain-containing protein</fullName>
    </recommendedName>
</protein>
<dbReference type="Proteomes" id="UP000186817">
    <property type="component" value="Unassembled WGS sequence"/>
</dbReference>
<dbReference type="InterPro" id="IPR037197">
    <property type="entry name" value="WWE_dom_sf"/>
</dbReference>
<name>A0A1Q9DY73_SYMMI</name>
<dbReference type="OrthoDB" id="412919at2759"/>
<evidence type="ECO:0000259" key="2">
    <source>
        <dbReference type="PROSITE" id="PS50918"/>
    </source>
</evidence>
<feature type="region of interest" description="Disordered" evidence="1">
    <location>
        <begin position="51"/>
        <end position="83"/>
    </location>
</feature>
<gene>
    <name evidence="3" type="ORF">AK812_SmicGene17261</name>
</gene>
<accession>A0A1Q9DY73</accession>
<evidence type="ECO:0000313" key="4">
    <source>
        <dbReference type="Proteomes" id="UP000186817"/>
    </source>
</evidence>
<dbReference type="GO" id="GO:0008270">
    <property type="term" value="F:zinc ion binding"/>
    <property type="evidence" value="ECO:0007669"/>
    <property type="project" value="InterPro"/>
</dbReference>
<keyword evidence="4" id="KW-1185">Reference proteome</keyword>
<organism evidence="3 4">
    <name type="scientific">Symbiodinium microadriaticum</name>
    <name type="common">Dinoflagellate</name>
    <name type="synonym">Zooxanthella microadriatica</name>
    <dbReference type="NCBI Taxonomy" id="2951"/>
    <lineage>
        <taxon>Eukaryota</taxon>
        <taxon>Sar</taxon>
        <taxon>Alveolata</taxon>
        <taxon>Dinophyceae</taxon>
        <taxon>Suessiales</taxon>
        <taxon>Symbiodiniaceae</taxon>
        <taxon>Symbiodinium</taxon>
    </lineage>
</organism>
<sequence>MLARFSEQTDWVPFTWVQTPGARPYSPQRPWAEVWGLYDLQAMRVHVAEKVEDVDESNKDAAQVGPTEEAPAKERRAPVPRFRSSWTGGSLKTRLNSIHGFCTDAGTEMSIADVAGIKIKDVLPDWMQDPLAESQEASDIESLDVNHQRPAQAQAPPAAAEVWQWEHRTGFKNYDTRATARIEDAFQRGLSRVRLKAGKMDDTPMELFFHDMIQFDPKTGNTRKIRRVGRDSCWKKLRRKANELAWLIETGRTQRVVFAQYEKKRKELHRSFNGD</sequence>
<proteinExistence type="predicted"/>
<dbReference type="InterPro" id="IPR004170">
    <property type="entry name" value="WWE_dom"/>
</dbReference>
<feature type="domain" description="WWE" evidence="2">
    <location>
        <begin position="148"/>
        <end position="227"/>
    </location>
</feature>
<dbReference type="AlphaFoldDB" id="A0A1Q9DY73"/>
<comment type="caution">
    <text evidence="3">The sequence shown here is derived from an EMBL/GenBank/DDBJ whole genome shotgun (WGS) entry which is preliminary data.</text>
</comment>
<reference evidence="3 4" key="1">
    <citation type="submission" date="2016-02" db="EMBL/GenBank/DDBJ databases">
        <title>Genome analysis of coral dinoflagellate symbionts highlights evolutionary adaptations to a symbiotic lifestyle.</title>
        <authorList>
            <person name="Aranda M."/>
            <person name="Li Y."/>
            <person name="Liew Y.J."/>
            <person name="Baumgarten S."/>
            <person name="Simakov O."/>
            <person name="Wilson M."/>
            <person name="Piel J."/>
            <person name="Ashoor H."/>
            <person name="Bougouffa S."/>
            <person name="Bajic V.B."/>
            <person name="Ryu T."/>
            <person name="Ravasi T."/>
            <person name="Bayer T."/>
            <person name="Micklem G."/>
            <person name="Kim H."/>
            <person name="Bhak J."/>
            <person name="Lajeunesse T.C."/>
            <person name="Voolstra C.R."/>
        </authorList>
    </citation>
    <scope>NUCLEOTIDE SEQUENCE [LARGE SCALE GENOMIC DNA]</scope>
    <source>
        <strain evidence="3 4">CCMP2467</strain>
    </source>
</reference>